<keyword evidence="1" id="KW-0732">Signal</keyword>
<protein>
    <submittedName>
        <fullName evidence="2">Peptidylprolyl isomerase</fullName>
    </submittedName>
</protein>
<keyword evidence="2" id="KW-0413">Isomerase</keyword>
<accession>A0A9Q9T2H7</accession>
<dbReference type="SUPFAM" id="SSF54534">
    <property type="entry name" value="FKBP-like"/>
    <property type="match status" value="1"/>
</dbReference>
<name>A0A9Q9T2H7_9MICO</name>
<dbReference type="InterPro" id="IPR046357">
    <property type="entry name" value="PPIase_dom_sf"/>
</dbReference>
<organism evidence="2 3">
    <name type="scientific">Curtobacterium poinsettiae</name>
    <dbReference type="NCBI Taxonomy" id="159612"/>
    <lineage>
        <taxon>Bacteria</taxon>
        <taxon>Bacillati</taxon>
        <taxon>Actinomycetota</taxon>
        <taxon>Actinomycetes</taxon>
        <taxon>Micrococcales</taxon>
        <taxon>Microbacteriaceae</taxon>
        <taxon>Curtobacterium</taxon>
    </lineage>
</organism>
<dbReference type="Gene3D" id="3.10.50.40">
    <property type="match status" value="1"/>
</dbReference>
<sequence>MRTIPALLVTIGLAVSLTACASNGAGTTPSSCAAPGAASEAVTATGKFGSEPKVSVPKGLTTKGTQVSVLEQGSGRTIDDGTPVLVEYTLVDGSTGEVAQTSGYSGQTAPITAGASNYGALGASLQCARVGDRLAVALPKSALSSTDGTGGSSSSGKTEDAVIAVIDVKRAFDARATGTPQLAGDKMPAVVLAPSGAPGITIPSWSAPKSNESHLLRKGDGRELTAKDTAVIKYTAVTWGADPSVAGSSWTDGSGAQAIPLTKGQVDEGVRTAIVGHHVGDQVLAIVNQQGTAYAYVIDVLGAISN</sequence>
<feature type="signal peptide" evidence="1">
    <location>
        <begin position="1"/>
        <end position="21"/>
    </location>
</feature>
<evidence type="ECO:0000313" key="2">
    <source>
        <dbReference type="EMBL" id="UYC79837.1"/>
    </source>
</evidence>
<reference evidence="2" key="1">
    <citation type="submission" date="2022-09" db="EMBL/GenBank/DDBJ databases">
        <title>Taxonomy of Curtobacterium flaccumfaciens.</title>
        <authorList>
            <person name="Osdaghi E."/>
            <person name="Taghavi S.M."/>
            <person name="Hamidizade M."/>
            <person name="Abachi H."/>
            <person name="Fazliarab A."/>
            <person name="Baeyen S."/>
            <person name="Portier P."/>
            <person name="Van Vaerenbergh J."/>
            <person name="Jacques M.-A."/>
        </authorList>
    </citation>
    <scope>NUCLEOTIDE SEQUENCE</scope>
    <source>
        <strain evidence="2">AGQB46</strain>
    </source>
</reference>
<evidence type="ECO:0000256" key="1">
    <source>
        <dbReference type="SAM" id="SignalP"/>
    </source>
</evidence>
<dbReference type="GO" id="GO:0003755">
    <property type="term" value="F:peptidyl-prolyl cis-trans isomerase activity"/>
    <property type="evidence" value="ECO:0007669"/>
    <property type="project" value="InterPro"/>
</dbReference>
<dbReference type="Proteomes" id="UP001062223">
    <property type="component" value="Chromosome"/>
</dbReference>
<gene>
    <name evidence="2" type="ORF">OE229_11845</name>
</gene>
<proteinExistence type="predicted"/>
<dbReference type="RefSeq" id="WP_182065045.1">
    <property type="nucleotide sequence ID" value="NZ_CP106879.1"/>
</dbReference>
<evidence type="ECO:0000313" key="3">
    <source>
        <dbReference type="Proteomes" id="UP001062223"/>
    </source>
</evidence>
<feature type="chain" id="PRO_5040363238" evidence="1">
    <location>
        <begin position="22"/>
        <end position="306"/>
    </location>
</feature>
<dbReference type="AlphaFoldDB" id="A0A9Q9T2H7"/>
<dbReference type="KEGG" id="cpoi:OE229_11845"/>
<dbReference type="EMBL" id="CP106879">
    <property type="protein sequence ID" value="UYC79837.1"/>
    <property type="molecule type" value="Genomic_DNA"/>
</dbReference>
<dbReference type="PROSITE" id="PS51257">
    <property type="entry name" value="PROKAR_LIPOPROTEIN"/>
    <property type="match status" value="1"/>
</dbReference>